<protein>
    <submittedName>
        <fullName evidence="1">Uncharacterized protein</fullName>
    </submittedName>
</protein>
<evidence type="ECO:0000313" key="2">
    <source>
        <dbReference type="Proteomes" id="UP000765509"/>
    </source>
</evidence>
<dbReference type="InterPro" id="IPR021109">
    <property type="entry name" value="Peptidase_aspartic_dom_sf"/>
</dbReference>
<dbReference type="Gene3D" id="2.40.70.10">
    <property type="entry name" value="Acid Proteases"/>
    <property type="match status" value="1"/>
</dbReference>
<evidence type="ECO:0000313" key="1">
    <source>
        <dbReference type="EMBL" id="MBW0548238.1"/>
    </source>
</evidence>
<proteinExistence type="predicted"/>
<sequence>MVERLSFPSFEWDLLVIDTPKGEDLILGLDFLNHFNPSIYWKQGLITFNADQKDYYESSNSLSNDISSAKSCVALVGDSRTPSIPSSIHISSLNSHQ</sequence>
<dbReference type="OrthoDB" id="122269at2759"/>
<reference evidence="1" key="1">
    <citation type="submission" date="2021-03" db="EMBL/GenBank/DDBJ databases">
        <title>Draft genome sequence of rust myrtle Austropuccinia psidii MF-1, a brazilian biotype.</title>
        <authorList>
            <person name="Quecine M.C."/>
            <person name="Pachon D.M.R."/>
            <person name="Bonatelli M.L."/>
            <person name="Correr F.H."/>
            <person name="Franceschini L.M."/>
            <person name="Leite T.F."/>
            <person name="Margarido G.R.A."/>
            <person name="Almeida C.A."/>
            <person name="Ferrarezi J.A."/>
            <person name="Labate C.A."/>
        </authorList>
    </citation>
    <scope>NUCLEOTIDE SEQUENCE</scope>
    <source>
        <strain evidence="1">MF-1</strain>
    </source>
</reference>
<comment type="caution">
    <text evidence="1">The sequence shown here is derived from an EMBL/GenBank/DDBJ whole genome shotgun (WGS) entry which is preliminary data.</text>
</comment>
<gene>
    <name evidence="1" type="ORF">O181_087953</name>
</gene>
<dbReference type="AlphaFoldDB" id="A0A9Q3P200"/>
<dbReference type="EMBL" id="AVOT02053424">
    <property type="protein sequence ID" value="MBW0548238.1"/>
    <property type="molecule type" value="Genomic_DNA"/>
</dbReference>
<accession>A0A9Q3P200</accession>
<organism evidence="1 2">
    <name type="scientific">Austropuccinia psidii MF-1</name>
    <dbReference type="NCBI Taxonomy" id="1389203"/>
    <lineage>
        <taxon>Eukaryota</taxon>
        <taxon>Fungi</taxon>
        <taxon>Dikarya</taxon>
        <taxon>Basidiomycota</taxon>
        <taxon>Pucciniomycotina</taxon>
        <taxon>Pucciniomycetes</taxon>
        <taxon>Pucciniales</taxon>
        <taxon>Sphaerophragmiaceae</taxon>
        <taxon>Austropuccinia</taxon>
    </lineage>
</organism>
<dbReference type="Proteomes" id="UP000765509">
    <property type="component" value="Unassembled WGS sequence"/>
</dbReference>
<keyword evidence="2" id="KW-1185">Reference proteome</keyword>
<name>A0A9Q3P200_9BASI</name>